<reference evidence="4 5" key="1">
    <citation type="submission" date="2020-05" db="EMBL/GenBank/DDBJ databases">
        <title>MicrobeNet Type strains.</title>
        <authorList>
            <person name="Nicholson A.C."/>
        </authorList>
    </citation>
    <scope>NUCLEOTIDE SEQUENCE [LARGE SCALE GENOMIC DNA]</scope>
    <source>
        <strain evidence="4 5">JCM 14282</strain>
    </source>
</reference>
<proteinExistence type="predicted"/>
<dbReference type="GO" id="GO:0003677">
    <property type="term" value="F:DNA binding"/>
    <property type="evidence" value="ECO:0007669"/>
    <property type="project" value="UniProtKB-UniRule"/>
</dbReference>
<feature type="domain" description="HTH tetR-type" evidence="3">
    <location>
        <begin position="1"/>
        <end position="48"/>
    </location>
</feature>
<evidence type="ECO:0000313" key="4">
    <source>
        <dbReference type="EMBL" id="NNH02311.1"/>
    </source>
</evidence>
<name>A0A7Y2LWV0_9MICO</name>
<evidence type="ECO:0000313" key="5">
    <source>
        <dbReference type="Proteomes" id="UP000543598"/>
    </source>
</evidence>
<dbReference type="EMBL" id="JABEMB010000001">
    <property type="protein sequence ID" value="NNH02311.1"/>
    <property type="molecule type" value="Genomic_DNA"/>
</dbReference>
<evidence type="ECO:0000259" key="3">
    <source>
        <dbReference type="PROSITE" id="PS50977"/>
    </source>
</evidence>
<dbReference type="Gene3D" id="1.10.357.10">
    <property type="entry name" value="Tetracycline Repressor, domain 2"/>
    <property type="match status" value="1"/>
</dbReference>
<evidence type="ECO:0000256" key="1">
    <source>
        <dbReference type="ARBA" id="ARBA00023125"/>
    </source>
</evidence>
<evidence type="ECO:0000256" key="2">
    <source>
        <dbReference type="PROSITE-ProRule" id="PRU00335"/>
    </source>
</evidence>
<gene>
    <name evidence="4" type="ORF">HLA99_00265</name>
</gene>
<dbReference type="AlphaFoldDB" id="A0A7Y2LWV0"/>
<dbReference type="Pfam" id="PF00440">
    <property type="entry name" value="TetR_N"/>
    <property type="match status" value="1"/>
</dbReference>
<dbReference type="InterPro" id="IPR009057">
    <property type="entry name" value="Homeodomain-like_sf"/>
</dbReference>
<protein>
    <submittedName>
        <fullName evidence="4">TetR family transcriptional regulator</fullName>
    </submittedName>
</protein>
<organism evidence="4 5">
    <name type="scientific">Microbacterium ulmi</name>
    <dbReference type="NCBI Taxonomy" id="179095"/>
    <lineage>
        <taxon>Bacteria</taxon>
        <taxon>Bacillati</taxon>
        <taxon>Actinomycetota</taxon>
        <taxon>Actinomycetes</taxon>
        <taxon>Micrococcales</taxon>
        <taxon>Microbacteriaceae</taxon>
        <taxon>Microbacterium</taxon>
    </lineage>
</organism>
<feature type="DNA-binding region" description="H-T-H motif" evidence="2">
    <location>
        <begin position="11"/>
        <end position="30"/>
    </location>
</feature>
<dbReference type="Pfam" id="PF17929">
    <property type="entry name" value="TetR_C_34"/>
    <property type="match status" value="1"/>
</dbReference>
<sequence length="212" mass="22805">MLAELRVNDVSLNELARRAGLAKSNVLRYFASREAILLEIYDEEYGRWLDALEREIARVGDIEGVAEAIARTAAARPILCELAAAAPGVLEQNLSGDVAIAYKRAATAHAVRLGDLVADRLGALPAGARLGLVAAVNLGIGGLWAVTCLSPGMLEAYARHPELDALRPQFEPSLREFVATVLTGLRHRTPRMAGSLDDYEGVLARLVAEDPR</sequence>
<keyword evidence="5" id="KW-1185">Reference proteome</keyword>
<dbReference type="InterPro" id="IPR041483">
    <property type="entry name" value="TetR_C_34"/>
</dbReference>
<keyword evidence="1 2" id="KW-0238">DNA-binding</keyword>
<comment type="caution">
    <text evidence="4">The sequence shown here is derived from an EMBL/GenBank/DDBJ whole genome shotgun (WGS) entry which is preliminary data.</text>
</comment>
<dbReference type="SUPFAM" id="SSF46689">
    <property type="entry name" value="Homeodomain-like"/>
    <property type="match status" value="1"/>
</dbReference>
<dbReference type="Proteomes" id="UP000543598">
    <property type="component" value="Unassembled WGS sequence"/>
</dbReference>
<dbReference type="PROSITE" id="PS50977">
    <property type="entry name" value="HTH_TETR_2"/>
    <property type="match status" value="1"/>
</dbReference>
<accession>A0A7Y2LWV0</accession>
<dbReference type="InterPro" id="IPR001647">
    <property type="entry name" value="HTH_TetR"/>
</dbReference>